<evidence type="ECO:0000256" key="11">
    <source>
        <dbReference type="ARBA" id="ARBA00040449"/>
    </source>
</evidence>
<dbReference type="SUPFAM" id="SSF48371">
    <property type="entry name" value="ARM repeat"/>
    <property type="match status" value="3"/>
</dbReference>
<feature type="compositionally biased region" description="Low complexity" evidence="13">
    <location>
        <begin position="413"/>
        <end position="424"/>
    </location>
</feature>
<dbReference type="CDD" id="cd11559">
    <property type="entry name" value="W2_eIF4G1_like"/>
    <property type="match status" value="1"/>
</dbReference>
<evidence type="ECO:0000256" key="10">
    <source>
        <dbReference type="ARBA" id="ARBA00037759"/>
    </source>
</evidence>
<evidence type="ECO:0000256" key="1">
    <source>
        <dbReference type="ARBA" id="ARBA00005775"/>
    </source>
</evidence>
<dbReference type="GO" id="GO:0016281">
    <property type="term" value="C:eukaryotic translation initiation factor 4F complex"/>
    <property type="evidence" value="ECO:0007669"/>
    <property type="project" value="TreeGrafter"/>
</dbReference>
<evidence type="ECO:0000256" key="7">
    <source>
        <dbReference type="ARBA" id="ARBA00022845"/>
    </source>
</evidence>
<evidence type="ECO:0000313" key="15">
    <source>
        <dbReference type="Ensembl" id="ENSSRHP00000004603.1"/>
    </source>
</evidence>
<evidence type="ECO:0000256" key="6">
    <source>
        <dbReference type="ARBA" id="ARBA00022843"/>
    </source>
</evidence>
<keyword evidence="9" id="KW-0007">Acetylation</keyword>
<dbReference type="Pfam" id="PF02020">
    <property type="entry name" value="W2"/>
    <property type="match status" value="1"/>
</dbReference>
<evidence type="ECO:0000256" key="12">
    <source>
        <dbReference type="ARBA" id="ARBA00046720"/>
    </source>
</evidence>
<dbReference type="Pfam" id="PF02854">
    <property type="entry name" value="MIF4G"/>
    <property type="match status" value="1"/>
</dbReference>
<dbReference type="GO" id="GO:0003743">
    <property type="term" value="F:translation initiation factor activity"/>
    <property type="evidence" value="ECO:0007669"/>
    <property type="project" value="UniProtKB-KW"/>
</dbReference>
<organism evidence="15 16">
    <name type="scientific">Sinocyclocheilus rhinocerous</name>
    <dbReference type="NCBI Taxonomy" id="307959"/>
    <lineage>
        <taxon>Eukaryota</taxon>
        <taxon>Metazoa</taxon>
        <taxon>Chordata</taxon>
        <taxon>Craniata</taxon>
        <taxon>Vertebrata</taxon>
        <taxon>Euteleostomi</taxon>
        <taxon>Actinopterygii</taxon>
        <taxon>Neopterygii</taxon>
        <taxon>Teleostei</taxon>
        <taxon>Ostariophysi</taxon>
        <taxon>Cypriniformes</taxon>
        <taxon>Cyprinidae</taxon>
        <taxon>Cyprininae</taxon>
        <taxon>Sinocyclocheilus</taxon>
    </lineage>
</organism>
<keyword evidence="16" id="KW-1185">Reference proteome</keyword>
<dbReference type="FunFam" id="1.25.40.180:FF:000011">
    <property type="entry name" value="Eukaryotic translation initiation factor 4 gamma 2"/>
    <property type="match status" value="1"/>
</dbReference>
<proteinExistence type="inferred from homology"/>
<evidence type="ECO:0000256" key="3">
    <source>
        <dbReference type="ARBA" id="ARBA00022491"/>
    </source>
</evidence>
<dbReference type="SMART" id="SM00543">
    <property type="entry name" value="MIF4G"/>
    <property type="match status" value="1"/>
</dbReference>
<dbReference type="AlphaFoldDB" id="A0A673FWS8"/>
<keyword evidence="6" id="KW-0832">Ubl conjugation</keyword>
<keyword evidence="8" id="KW-0648">Protein biosynthesis</keyword>
<evidence type="ECO:0000256" key="2">
    <source>
        <dbReference type="ARBA" id="ARBA00022481"/>
    </source>
</evidence>
<accession>A0A673FWS8</accession>
<evidence type="ECO:0000256" key="4">
    <source>
        <dbReference type="ARBA" id="ARBA00022499"/>
    </source>
</evidence>
<keyword evidence="5" id="KW-0396">Initiation factor</keyword>
<dbReference type="InterPro" id="IPR003307">
    <property type="entry name" value="W2_domain"/>
</dbReference>
<dbReference type="SMART" id="SM00515">
    <property type="entry name" value="eIF5C"/>
    <property type="match status" value="1"/>
</dbReference>
<evidence type="ECO:0000256" key="13">
    <source>
        <dbReference type="SAM" id="MobiDB-lite"/>
    </source>
</evidence>
<reference evidence="15" key="2">
    <citation type="submission" date="2025-09" db="UniProtKB">
        <authorList>
            <consortium name="Ensembl"/>
        </authorList>
    </citation>
    <scope>IDENTIFICATION</scope>
</reference>
<dbReference type="InterPro" id="IPR003890">
    <property type="entry name" value="MIF4G-like_typ-3"/>
</dbReference>
<dbReference type="FunFam" id="1.25.40.180:FF:000007">
    <property type="entry name" value="Eukaryotic translation initiation factor 4 gamma 2"/>
    <property type="match status" value="1"/>
</dbReference>
<name>A0A673FWS8_9TELE</name>
<evidence type="ECO:0000256" key="5">
    <source>
        <dbReference type="ARBA" id="ARBA00022540"/>
    </source>
</evidence>
<evidence type="ECO:0000256" key="8">
    <source>
        <dbReference type="ARBA" id="ARBA00022917"/>
    </source>
</evidence>
<evidence type="ECO:0000256" key="9">
    <source>
        <dbReference type="ARBA" id="ARBA00022990"/>
    </source>
</evidence>
<dbReference type="Ensembl" id="ENSSRHT00000004766.1">
    <property type="protein sequence ID" value="ENSSRHP00000004603.1"/>
    <property type="gene ID" value="ENSSRHG00000002559.1"/>
</dbReference>
<dbReference type="Gene3D" id="1.25.40.180">
    <property type="match status" value="3"/>
</dbReference>
<protein>
    <recommendedName>
        <fullName evidence="11">Eukaryotic translation initiation factor 4 gamma 2</fullName>
    </recommendedName>
</protein>
<feature type="region of interest" description="Disordered" evidence="13">
    <location>
        <begin position="390"/>
        <end position="432"/>
    </location>
</feature>
<feature type="region of interest" description="Disordered" evidence="13">
    <location>
        <begin position="460"/>
        <end position="510"/>
    </location>
</feature>
<gene>
    <name evidence="15" type="primary">LOC107738366</name>
</gene>
<dbReference type="PANTHER" id="PTHR23253">
    <property type="entry name" value="EUKARYOTIC TRANSLATION INITIATION FACTOR 4 GAMMA"/>
    <property type="match status" value="1"/>
</dbReference>
<dbReference type="InterPro" id="IPR016024">
    <property type="entry name" value="ARM-type_fold"/>
</dbReference>
<comment type="subunit">
    <text evidence="12">Interacts with the serine/threonine protein kinases MKNK1 and MKNK2. Binds EIF4A and EIF3. Interacts with MIF4GD. Interacts with DAZAP2.</text>
</comment>
<dbReference type="Proteomes" id="UP000472270">
    <property type="component" value="Unassembled WGS sequence"/>
</dbReference>
<sequence>AVRYPNFLSSVGAAKLDDDVPSSRFDSEFLGKTPGPNVQRWVPSRSTRRDVNSSNEKERHDAIFRKVRGILNKLTPEKFDKLCLELLNVGVDSKLILKGIILLIVDKALEEPKYSSLYAQLCLRLAEDAPNFDGPSTELQSSQKQSTTFRRLLISKLQDEFENRARNVDIYDKNDSPLTSEEEEQRAIAKFKMLGNIKFIGELGKLDLIHESILHKCIKTLLEKKKRVQLKDMGEDLECLCQIMRTVGPRLDHEKAKSLMDQYFGRMRSLMNNKDLPARIRFLLQDTVELRENNWVPRKAFIDNGPKTINQIRQDAVKDLGVFIPPMTQGIRTDFFQEGSFLPTRMKPDRETLGGLADMFGQMPGSGIGTGPGVIQDRYSPTMGRRTNPLFNGHGGHMAPAPQPFMKSNQVNSQTHSSQQQAQSKDMPPRFKKGQLNADEISLRPAQSFILNKNQMPKLQPQIPTMIPPSAQPPRTSTPPLGQPPQLGLKTNPPPIQEKPQKTTKKPPPAKEELMAELAHPLENGTHFPLFLLCLQQMSKMKDREWLTDLFQQSKVNMQKMLPEIDQNKDRMLEILEGKGLSFLFPLMKLEKELLKQIKADPAPQTIYKWIKDNISLKLHTDKGFVNILMTSFLQFIFHEMFFTEGDDQLSAPTKEQLDQEKQLLLAFKPVMQKFLHDHVDLQVSALYALQIHCNAHAFPKGMLLRYFVYFYDMEIIEEEAFLAWKEDITQEFPGKGKALFQVNQWLTWLETAEEEESEEEAD</sequence>
<dbReference type="GO" id="GO:0003729">
    <property type="term" value="F:mRNA binding"/>
    <property type="evidence" value="ECO:0007669"/>
    <property type="project" value="TreeGrafter"/>
</dbReference>
<dbReference type="GO" id="GO:0006417">
    <property type="term" value="P:regulation of translation"/>
    <property type="evidence" value="ECO:0007669"/>
    <property type="project" value="UniProtKB-KW"/>
</dbReference>
<feature type="domain" description="W2" evidence="14">
    <location>
        <begin position="577"/>
        <end position="760"/>
    </location>
</feature>
<keyword evidence="7" id="KW-0810">Translation regulation</keyword>
<evidence type="ECO:0000259" key="14">
    <source>
        <dbReference type="PROSITE" id="PS51363"/>
    </source>
</evidence>
<comment type="similarity">
    <text evidence="1">Belongs to the eukaryotic initiation factor 4G family.</text>
</comment>
<reference evidence="15" key="1">
    <citation type="submission" date="2025-08" db="UniProtKB">
        <authorList>
            <consortium name="Ensembl"/>
        </authorList>
    </citation>
    <scope>IDENTIFICATION</scope>
</reference>
<keyword evidence="4" id="KW-1017">Isopeptide bond</keyword>
<keyword evidence="3" id="KW-0678">Repressor</keyword>
<evidence type="ECO:0000313" key="16">
    <source>
        <dbReference type="Proteomes" id="UP000472270"/>
    </source>
</evidence>
<dbReference type="PROSITE" id="PS51363">
    <property type="entry name" value="W2"/>
    <property type="match status" value="1"/>
</dbReference>
<comment type="function">
    <text evidence="10">Appears to play a role in the switch from cap-dependent to IRES-mediated translation during mitosis, apoptosis and viral infection. Cleaved by some caspases and viral proteases.</text>
</comment>
<dbReference type="PANTHER" id="PTHR23253:SF9">
    <property type="entry name" value="EUKARYOTIC TRANSLATION INITIATION FACTOR 4 GAMMA 2"/>
    <property type="match status" value="1"/>
</dbReference>
<keyword evidence="2" id="KW-0488">Methylation</keyword>